<dbReference type="PANTHER" id="PTHR28047">
    <property type="entry name" value="PROTEIN DCG1"/>
    <property type="match status" value="1"/>
</dbReference>
<dbReference type="InterPro" id="IPR015942">
    <property type="entry name" value="Asp/Glu/hydantoin_racemase"/>
</dbReference>
<reference evidence="2" key="1">
    <citation type="submission" date="2018-05" db="EMBL/GenBank/DDBJ databases">
        <authorList>
            <person name="Lanie J.A."/>
            <person name="Ng W.-L."/>
            <person name="Kazmierczak K.M."/>
            <person name="Andrzejewski T.M."/>
            <person name="Davidsen T.M."/>
            <person name="Wayne K.J."/>
            <person name="Tettelin H."/>
            <person name="Glass J.I."/>
            <person name="Rusch D."/>
            <person name="Podicherti R."/>
            <person name="Tsui H.-C.T."/>
            <person name="Winkler M.E."/>
        </authorList>
    </citation>
    <scope>NUCLEOTIDE SEQUENCE</scope>
</reference>
<dbReference type="GO" id="GO:0047661">
    <property type="term" value="F:amino-acid racemase activity"/>
    <property type="evidence" value="ECO:0007669"/>
    <property type="project" value="InterPro"/>
</dbReference>
<sequence>MLIAAINPNSNQAVTDGMVEALKLFLVAGNPKIECITLEEGPFGIESQADVDSVALPLMRMVKQRSDVDAFIIACYSDPGLHVCREATDKPVFGIQECGILTALSQGDRFGVIAIADVSIKRHLRYIRQMGVTERMANERAVNLSVHESATGSQTFTRLCEVGMELRDLDGAETIILGCAGMATHRAPLAEYLGIPVIDPVQAATSMAIGAVLLNSN</sequence>
<organism evidence="2">
    <name type="scientific">marine metagenome</name>
    <dbReference type="NCBI Taxonomy" id="408172"/>
    <lineage>
        <taxon>unclassified sequences</taxon>
        <taxon>metagenomes</taxon>
        <taxon>ecological metagenomes</taxon>
    </lineage>
</organism>
<dbReference type="EMBL" id="UINC01003566">
    <property type="protein sequence ID" value="SVA07436.1"/>
    <property type="molecule type" value="Genomic_DNA"/>
</dbReference>
<protein>
    <recommendedName>
        <fullName evidence="3">Asp/Glu racemase</fullName>
    </recommendedName>
</protein>
<dbReference type="PANTHER" id="PTHR28047:SF5">
    <property type="entry name" value="PROTEIN DCG1"/>
    <property type="match status" value="1"/>
</dbReference>
<name>A0A381SU25_9ZZZZ</name>
<dbReference type="Gene3D" id="3.40.50.12500">
    <property type="match status" value="1"/>
</dbReference>
<dbReference type="InterPro" id="IPR053714">
    <property type="entry name" value="Iso_Racemase_Enz_sf"/>
</dbReference>
<comment type="similarity">
    <text evidence="1">Belongs to the HyuE racemase family.</text>
</comment>
<evidence type="ECO:0000313" key="2">
    <source>
        <dbReference type="EMBL" id="SVA07436.1"/>
    </source>
</evidence>
<evidence type="ECO:0000256" key="1">
    <source>
        <dbReference type="ARBA" id="ARBA00038414"/>
    </source>
</evidence>
<proteinExistence type="inferred from homology"/>
<evidence type="ECO:0008006" key="3">
    <source>
        <dbReference type="Google" id="ProtNLM"/>
    </source>
</evidence>
<gene>
    <name evidence="2" type="ORF">METZ01_LOCUS60290</name>
</gene>
<dbReference type="Pfam" id="PF01177">
    <property type="entry name" value="Asp_Glu_race"/>
    <property type="match status" value="1"/>
</dbReference>
<dbReference type="InterPro" id="IPR052186">
    <property type="entry name" value="Hydantoin_racemase-like"/>
</dbReference>
<dbReference type="AlphaFoldDB" id="A0A381SU25"/>
<accession>A0A381SU25</accession>